<evidence type="ECO:0000313" key="2">
    <source>
        <dbReference type="EMBL" id="CAD8983537.1"/>
    </source>
</evidence>
<feature type="compositionally biased region" description="Basic and acidic residues" evidence="1">
    <location>
        <begin position="213"/>
        <end position="222"/>
    </location>
</feature>
<dbReference type="EMBL" id="HBFX01057403">
    <property type="protein sequence ID" value="CAD8983537.1"/>
    <property type="molecule type" value="Transcribed_RNA"/>
</dbReference>
<name>A0A6U5CB22_HEMAN</name>
<accession>A0A6U5CB22</accession>
<evidence type="ECO:0000256" key="1">
    <source>
        <dbReference type="SAM" id="MobiDB-lite"/>
    </source>
</evidence>
<feature type="compositionally biased region" description="Low complexity" evidence="1">
    <location>
        <begin position="231"/>
        <end position="242"/>
    </location>
</feature>
<dbReference type="AlphaFoldDB" id="A0A6U5CB22"/>
<organism evidence="2">
    <name type="scientific">Hemiselmis andersenii</name>
    <name type="common">Cryptophyte alga</name>
    <dbReference type="NCBI Taxonomy" id="464988"/>
    <lineage>
        <taxon>Eukaryota</taxon>
        <taxon>Cryptophyceae</taxon>
        <taxon>Cryptomonadales</taxon>
        <taxon>Hemiselmidaceae</taxon>
        <taxon>Hemiselmis</taxon>
    </lineage>
</organism>
<sequence length="242" mass="27477">MLLELAPQIANCGMRTPDQLDAFMKEVERRLGRLSDENMVLKAEQFAAVWPVRRLETMREAVARRREIEGLARSLDFTTPQWGVKSNVRDELQHVIDKFDAVRPVLDSLHRQQDDLAKKYKAERVPFDFDCIKEVHKSAVGLAKYSLRMIDKSHKTLAEQVGNEVAIQRLETLIETALRFSFRCHQFAGGFDAEATRLFASTNGLLDTLYGDAPKDGKPAAKEKKKKKYTPTKSSPQKTAGQ</sequence>
<gene>
    <name evidence="2" type="ORF">HAND00432_LOCUS34547</name>
</gene>
<proteinExistence type="predicted"/>
<feature type="region of interest" description="Disordered" evidence="1">
    <location>
        <begin position="210"/>
        <end position="242"/>
    </location>
</feature>
<reference evidence="2" key="1">
    <citation type="submission" date="2021-01" db="EMBL/GenBank/DDBJ databases">
        <authorList>
            <person name="Corre E."/>
            <person name="Pelletier E."/>
            <person name="Niang G."/>
            <person name="Scheremetjew M."/>
            <person name="Finn R."/>
            <person name="Kale V."/>
            <person name="Holt S."/>
            <person name="Cochrane G."/>
            <person name="Meng A."/>
            <person name="Brown T."/>
            <person name="Cohen L."/>
        </authorList>
    </citation>
    <scope>NUCLEOTIDE SEQUENCE</scope>
    <source>
        <strain evidence="2">CCMP644</strain>
    </source>
</reference>
<protein>
    <submittedName>
        <fullName evidence="2">Uncharacterized protein</fullName>
    </submittedName>
</protein>